<dbReference type="OrthoDB" id="16824at2759"/>
<reference evidence="1 2" key="1">
    <citation type="submission" date="2016-03" db="EMBL/GenBank/DDBJ databases">
        <authorList>
            <person name="Devillers H."/>
        </authorList>
    </citation>
    <scope>NUCLEOTIDE SEQUENCE [LARGE SCALE GENOMIC DNA]</scope>
    <source>
        <strain evidence="1">CBS 6772</strain>
    </source>
</reference>
<evidence type="ECO:0000313" key="1">
    <source>
        <dbReference type="EMBL" id="SCW00860.1"/>
    </source>
</evidence>
<dbReference type="Pfam" id="PF08520">
    <property type="entry name" value="Mitofissin"/>
    <property type="match status" value="1"/>
</dbReference>
<dbReference type="AlphaFoldDB" id="A0A1G4MAP7"/>
<name>A0A1G4MAP7_LACFM</name>
<dbReference type="GO" id="GO:0005737">
    <property type="term" value="C:cytoplasm"/>
    <property type="evidence" value="ECO:0007669"/>
    <property type="project" value="TreeGrafter"/>
</dbReference>
<keyword evidence="2" id="KW-1185">Reference proteome</keyword>
<dbReference type="EMBL" id="LT598485">
    <property type="protein sequence ID" value="SCW00860.1"/>
    <property type="molecule type" value="Genomic_DNA"/>
</dbReference>
<protein>
    <submittedName>
        <fullName evidence="1">LAFE_0C13608g1_1</fullName>
    </submittedName>
</protein>
<proteinExistence type="predicted"/>
<dbReference type="PANTHER" id="PTHR28075">
    <property type="entry name" value="CHROMOSOME 16, WHOLE GENOME SHOTGUN SEQUENCE"/>
    <property type="match status" value="1"/>
</dbReference>
<organism evidence="1 2">
    <name type="scientific">Lachancea fermentati</name>
    <name type="common">Zygosaccharomyces fermentati</name>
    <dbReference type="NCBI Taxonomy" id="4955"/>
    <lineage>
        <taxon>Eukaryota</taxon>
        <taxon>Fungi</taxon>
        <taxon>Dikarya</taxon>
        <taxon>Ascomycota</taxon>
        <taxon>Saccharomycotina</taxon>
        <taxon>Saccharomycetes</taxon>
        <taxon>Saccharomycetales</taxon>
        <taxon>Saccharomycetaceae</taxon>
        <taxon>Lachancea</taxon>
    </lineage>
</organism>
<accession>A0A1G4MAP7</accession>
<dbReference type="InterPro" id="IPR013726">
    <property type="entry name" value="Mitofissin"/>
</dbReference>
<gene>
    <name evidence="1" type="ORF">LAFE_0C13608G</name>
</gene>
<dbReference type="Proteomes" id="UP000190831">
    <property type="component" value="Chromosome C"/>
</dbReference>
<dbReference type="OMA" id="WGEYLFD"/>
<evidence type="ECO:0000313" key="2">
    <source>
        <dbReference type="Proteomes" id="UP000190831"/>
    </source>
</evidence>
<sequence>MPSFKQIIHLGLDLTLVSIILAGLRRNTGYIITYEATDLKRYVRRYLDWGEYWYDKLVGMAKRSAYFRKESAIDGFLDGIFKRVEEIKREPLYHEEKKSNLQEK</sequence>
<dbReference type="PANTHER" id="PTHR28075:SF1">
    <property type="entry name" value="DUF1748-DOMAIN-CONTAINING PROTEIN"/>
    <property type="match status" value="1"/>
</dbReference>